<dbReference type="GO" id="GO:0000976">
    <property type="term" value="F:transcription cis-regulatory region binding"/>
    <property type="evidence" value="ECO:0007669"/>
    <property type="project" value="TreeGrafter"/>
</dbReference>
<dbReference type="Proteomes" id="UP000436006">
    <property type="component" value="Unassembled WGS sequence"/>
</dbReference>
<dbReference type="SUPFAM" id="SSF46689">
    <property type="entry name" value="Homeodomain-like"/>
    <property type="match status" value="1"/>
</dbReference>
<protein>
    <submittedName>
        <fullName evidence="6">TetR family transcriptional regulator</fullName>
    </submittedName>
</protein>
<sequence length="222" mass="25068">METKKRNRVATTQRIVNALEQILLDEGIQGISMNAIAEKAAVSKMLIYRYFGGLEGLLEYYIRRGQLVPHFTPAWLEQLQPVQPKDLAPFWSAHTIQLFRQFRQVRTARELLKLSVKEADSLAEVASRSLDAELTLLVNQLAFIKGVDHQAISAVIFGALSYLTIQAQLNRPVIGLDMRSEAGWQRIEESVRVIYHALSKLAAESSSVQLLSKPANRVVQEW</sequence>
<dbReference type="InterPro" id="IPR050109">
    <property type="entry name" value="HTH-type_TetR-like_transc_reg"/>
</dbReference>
<name>A0A7K1SNY8_9BACT</name>
<comment type="caution">
    <text evidence="6">The sequence shown here is derived from an EMBL/GenBank/DDBJ whole genome shotgun (WGS) entry which is preliminary data.</text>
</comment>
<evidence type="ECO:0000256" key="1">
    <source>
        <dbReference type="ARBA" id="ARBA00023015"/>
    </source>
</evidence>
<keyword evidence="7" id="KW-1185">Reference proteome</keyword>
<keyword evidence="3" id="KW-0804">Transcription</keyword>
<accession>A0A7K1SNY8</accession>
<dbReference type="AlphaFoldDB" id="A0A7K1SNY8"/>
<reference evidence="6 7" key="1">
    <citation type="submission" date="2019-12" db="EMBL/GenBank/DDBJ databases">
        <title>Spirosoma sp. HMF4905 genome sequencing and assembly.</title>
        <authorList>
            <person name="Kang H."/>
            <person name="Cha I."/>
            <person name="Kim H."/>
            <person name="Joh K."/>
        </authorList>
    </citation>
    <scope>NUCLEOTIDE SEQUENCE [LARGE SCALE GENOMIC DNA]</scope>
    <source>
        <strain evidence="6 7">HMF4905</strain>
    </source>
</reference>
<dbReference type="PRINTS" id="PR00455">
    <property type="entry name" value="HTHTETR"/>
</dbReference>
<keyword evidence="2 4" id="KW-0238">DNA-binding</keyword>
<dbReference type="RefSeq" id="WP_317166026.1">
    <property type="nucleotide sequence ID" value="NZ_WPIN01000023.1"/>
</dbReference>
<evidence type="ECO:0000256" key="2">
    <source>
        <dbReference type="ARBA" id="ARBA00023125"/>
    </source>
</evidence>
<dbReference type="InterPro" id="IPR009057">
    <property type="entry name" value="Homeodomain-like_sf"/>
</dbReference>
<gene>
    <name evidence="6" type="ORF">GO755_36145</name>
</gene>
<organism evidence="6 7">
    <name type="scientific">Spirosoma arboris</name>
    <dbReference type="NCBI Taxonomy" id="2682092"/>
    <lineage>
        <taxon>Bacteria</taxon>
        <taxon>Pseudomonadati</taxon>
        <taxon>Bacteroidota</taxon>
        <taxon>Cytophagia</taxon>
        <taxon>Cytophagales</taxon>
        <taxon>Cytophagaceae</taxon>
        <taxon>Spirosoma</taxon>
    </lineage>
</organism>
<dbReference type="PANTHER" id="PTHR30055">
    <property type="entry name" value="HTH-TYPE TRANSCRIPTIONAL REGULATOR RUTR"/>
    <property type="match status" value="1"/>
</dbReference>
<evidence type="ECO:0000313" key="7">
    <source>
        <dbReference type="Proteomes" id="UP000436006"/>
    </source>
</evidence>
<evidence type="ECO:0000256" key="4">
    <source>
        <dbReference type="PROSITE-ProRule" id="PRU00335"/>
    </source>
</evidence>
<keyword evidence="1" id="KW-0805">Transcription regulation</keyword>
<dbReference type="Gene3D" id="1.10.357.10">
    <property type="entry name" value="Tetracycline Repressor, domain 2"/>
    <property type="match status" value="1"/>
</dbReference>
<dbReference type="Pfam" id="PF00440">
    <property type="entry name" value="TetR_N"/>
    <property type="match status" value="1"/>
</dbReference>
<dbReference type="EMBL" id="WPIN01000023">
    <property type="protein sequence ID" value="MVM35509.1"/>
    <property type="molecule type" value="Genomic_DNA"/>
</dbReference>
<evidence type="ECO:0000256" key="3">
    <source>
        <dbReference type="ARBA" id="ARBA00023163"/>
    </source>
</evidence>
<dbReference type="GO" id="GO:0003700">
    <property type="term" value="F:DNA-binding transcription factor activity"/>
    <property type="evidence" value="ECO:0007669"/>
    <property type="project" value="TreeGrafter"/>
</dbReference>
<dbReference type="PANTHER" id="PTHR30055:SF234">
    <property type="entry name" value="HTH-TYPE TRANSCRIPTIONAL REGULATOR BETI"/>
    <property type="match status" value="1"/>
</dbReference>
<evidence type="ECO:0000259" key="5">
    <source>
        <dbReference type="PROSITE" id="PS50977"/>
    </source>
</evidence>
<proteinExistence type="predicted"/>
<dbReference type="PROSITE" id="PS50977">
    <property type="entry name" value="HTH_TETR_2"/>
    <property type="match status" value="1"/>
</dbReference>
<dbReference type="InterPro" id="IPR001647">
    <property type="entry name" value="HTH_TetR"/>
</dbReference>
<evidence type="ECO:0000313" key="6">
    <source>
        <dbReference type="EMBL" id="MVM35509.1"/>
    </source>
</evidence>
<feature type="DNA-binding region" description="H-T-H motif" evidence="4">
    <location>
        <begin position="32"/>
        <end position="51"/>
    </location>
</feature>
<feature type="domain" description="HTH tetR-type" evidence="5">
    <location>
        <begin position="9"/>
        <end position="69"/>
    </location>
</feature>